<keyword evidence="2 6" id="KW-0489">Methyltransferase</keyword>
<evidence type="ECO:0000256" key="7">
    <source>
        <dbReference type="RuleBase" id="RU000416"/>
    </source>
</evidence>
<dbReference type="PRINTS" id="PR00105">
    <property type="entry name" value="C5METTRFRASE"/>
</dbReference>
<dbReference type="InterPro" id="IPR050390">
    <property type="entry name" value="C5-Methyltransferase"/>
</dbReference>
<feature type="active site" evidence="6">
    <location>
        <position position="119"/>
    </location>
</feature>
<dbReference type="InterPro" id="IPR029063">
    <property type="entry name" value="SAM-dependent_MTases_sf"/>
</dbReference>
<comment type="caution">
    <text evidence="8">The sequence shown here is derived from an EMBL/GenBank/DDBJ whole genome shotgun (WGS) entry which is preliminary data.</text>
</comment>
<evidence type="ECO:0000313" key="9">
    <source>
        <dbReference type="Proteomes" id="UP000319818"/>
    </source>
</evidence>
<dbReference type="AlphaFoldDB" id="A0A543FQL5"/>
<gene>
    <name evidence="8" type="ORF">FB388_7484</name>
</gene>
<organism evidence="8 9">
    <name type="scientific">Pseudonocardia cypriaca</name>
    <dbReference type="NCBI Taxonomy" id="882449"/>
    <lineage>
        <taxon>Bacteria</taxon>
        <taxon>Bacillati</taxon>
        <taxon>Actinomycetota</taxon>
        <taxon>Actinomycetes</taxon>
        <taxon>Pseudonocardiales</taxon>
        <taxon>Pseudonocardiaceae</taxon>
        <taxon>Pseudonocardia</taxon>
    </lineage>
</organism>
<dbReference type="Gene3D" id="3.90.120.10">
    <property type="entry name" value="DNA Methylase, subunit A, domain 2"/>
    <property type="match status" value="1"/>
</dbReference>
<dbReference type="GO" id="GO:0003677">
    <property type="term" value="F:DNA binding"/>
    <property type="evidence" value="ECO:0007669"/>
    <property type="project" value="TreeGrafter"/>
</dbReference>
<dbReference type="GO" id="GO:0009307">
    <property type="term" value="P:DNA restriction-modification system"/>
    <property type="evidence" value="ECO:0007669"/>
    <property type="project" value="UniProtKB-KW"/>
</dbReference>
<dbReference type="Proteomes" id="UP000319818">
    <property type="component" value="Unassembled WGS sequence"/>
</dbReference>
<dbReference type="Gene3D" id="3.40.50.150">
    <property type="entry name" value="Vaccinia Virus protein VP39"/>
    <property type="match status" value="1"/>
</dbReference>
<dbReference type="NCBIfam" id="TIGR00675">
    <property type="entry name" value="dcm"/>
    <property type="match status" value="1"/>
</dbReference>
<evidence type="ECO:0000256" key="1">
    <source>
        <dbReference type="ARBA" id="ARBA00011975"/>
    </source>
</evidence>
<name>A0A543FQL5_9PSEU</name>
<evidence type="ECO:0000256" key="6">
    <source>
        <dbReference type="PROSITE-ProRule" id="PRU01016"/>
    </source>
</evidence>
<proteinExistence type="inferred from homology"/>
<evidence type="ECO:0000256" key="4">
    <source>
        <dbReference type="ARBA" id="ARBA00022691"/>
    </source>
</evidence>
<keyword evidence="9" id="KW-1185">Reference proteome</keyword>
<dbReference type="Pfam" id="PF00145">
    <property type="entry name" value="DNA_methylase"/>
    <property type="match status" value="1"/>
</dbReference>
<keyword evidence="3 6" id="KW-0808">Transferase</keyword>
<evidence type="ECO:0000256" key="5">
    <source>
        <dbReference type="ARBA" id="ARBA00022747"/>
    </source>
</evidence>
<dbReference type="RefSeq" id="WP_170226000.1">
    <property type="nucleotide sequence ID" value="NZ_VFPH01000003.1"/>
</dbReference>
<accession>A0A543FQL5</accession>
<reference evidence="8 9" key="1">
    <citation type="submission" date="2019-06" db="EMBL/GenBank/DDBJ databases">
        <title>Sequencing the genomes of 1000 actinobacteria strains.</title>
        <authorList>
            <person name="Klenk H.-P."/>
        </authorList>
    </citation>
    <scope>NUCLEOTIDE SEQUENCE [LARGE SCALE GENOMIC DNA]</scope>
    <source>
        <strain evidence="8 9">DSM 45511</strain>
    </source>
</reference>
<dbReference type="GO" id="GO:0032259">
    <property type="term" value="P:methylation"/>
    <property type="evidence" value="ECO:0007669"/>
    <property type="project" value="UniProtKB-KW"/>
</dbReference>
<keyword evidence="5" id="KW-0680">Restriction system</keyword>
<dbReference type="GO" id="GO:0044027">
    <property type="term" value="P:negative regulation of gene expression via chromosomal CpG island methylation"/>
    <property type="evidence" value="ECO:0007669"/>
    <property type="project" value="TreeGrafter"/>
</dbReference>
<keyword evidence="4 6" id="KW-0949">S-adenosyl-L-methionine</keyword>
<dbReference type="SUPFAM" id="SSF53335">
    <property type="entry name" value="S-adenosyl-L-methionine-dependent methyltransferases"/>
    <property type="match status" value="1"/>
</dbReference>
<sequence length="384" mass="41822">MTVSTTTAQHPLLVRDRPNFEAGAQHLRVVDLFAGCGGLTLGVAQAAHGHGAGLDVVLAVDFVDAAVDVYRDNFPSANVRCASVEDFFDGELGELPTPSEQRTRSLCHDIHLLVGGPPCQGHSDLNNHTRRDDPKNALYVRMARAAELLRPDVVLIENVPAVRRDRKDAVGVTTKHLQQLGYSVASDVIGVHALGVAQTRKRHILLASRDGVLDVDAVLNDVGSKYLDLRCNLRWAIGDLVNVDNPKPYDQVPRASSANRERMEWLLRNNEYDLPNSLRPECHQNDHSYKSMYGRLSWDAPAQTLTSGFGSIGQGRYMHPELPRALTAHEAARIQGFPDYFTFASAKLRAQLADIIGNAVPPALSSAIASRLIPGLLADTSAVA</sequence>
<dbReference type="PANTHER" id="PTHR10629:SF52">
    <property type="entry name" value="DNA (CYTOSINE-5)-METHYLTRANSFERASE 1"/>
    <property type="match status" value="1"/>
</dbReference>
<evidence type="ECO:0000313" key="8">
    <source>
        <dbReference type="EMBL" id="TQM36034.1"/>
    </source>
</evidence>
<protein>
    <recommendedName>
        <fullName evidence="1">DNA (cytosine-5-)-methyltransferase</fullName>
        <ecNumber evidence="1">2.1.1.37</ecNumber>
    </recommendedName>
</protein>
<dbReference type="PROSITE" id="PS51679">
    <property type="entry name" value="SAM_MT_C5"/>
    <property type="match status" value="1"/>
</dbReference>
<dbReference type="PANTHER" id="PTHR10629">
    <property type="entry name" value="CYTOSINE-SPECIFIC METHYLTRANSFERASE"/>
    <property type="match status" value="1"/>
</dbReference>
<comment type="similarity">
    <text evidence="6 7">Belongs to the class I-like SAM-binding methyltransferase superfamily. C5-methyltransferase family.</text>
</comment>
<dbReference type="EMBL" id="VFPH01000003">
    <property type="protein sequence ID" value="TQM36034.1"/>
    <property type="molecule type" value="Genomic_DNA"/>
</dbReference>
<dbReference type="InterPro" id="IPR001525">
    <property type="entry name" value="C5_MeTfrase"/>
</dbReference>
<dbReference type="GO" id="GO:0003886">
    <property type="term" value="F:DNA (cytosine-5-)-methyltransferase activity"/>
    <property type="evidence" value="ECO:0007669"/>
    <property type="project" value="UniProtKB-EC"/>
</dbReference>
<evidence type="ECO:0000256" key="2">
    <source>
        <dbReference type="ARBA" id="ARBA00022603"/>
    </source>
</evidence>
<dbReference type="EC" id="2.1.1.37" evidence="1"/>
<evidence type="ECO:0000256" key="3">
    <source>
        <dbReference type="ARBA" id="ARBA00022679"/>
    </source>
</evidence>